<feature type="signal peptide" evidence="1">
    <location>
        <begin position="1"/>
        <end position="23"/>
    </location>
</feature>
<dbReference type="InterPro" id="IPR024311">
    <property type="entry name" value="Lipocalin-like"/>
</dbReference>
<evidence type="ECO:0000313" key="4">
    <source>
        <dbReference type="Proteomes" id="UP000598271"/>
    </source>
</evidence>
<keyword evidence="1" id="KW-0732">Signal</keyword>
<proteinExistence type="predicted"/>
<comment type="caution">
    <text evidence="3">The sequence shown here is derived from an EMBL/GenBank/DDBJ whole genome shotgun (WGS) entry which is preliminary data.</text>
</comment>
<accession>A0A8J3G790</accession>
<dbReference type="AlphaFoldDB" id="A0A8J3G790"/>
<dbReference type="Pfam" id="PF13648">
    <property type="entry name" value="Lipocalin_4"/>
    <property type="match status" value="1"/>
</dbReference>
<evidence type="ECO:0000256" key="1">
    <source>
        <dbReference type="SAM" id="SignalP"/>
    </source>
</evidence>
<gene>
    <name evidence="3" type="ORF">GCM10007390_03150</name>
</gene>
<feature type="chain" id="PRO_5035234668" description="Lipocalin-like domain-containing protein" evidence="1">
    <location>
        <begin position="24"/>
        <end position="166"/>
    </location>
</feature>
<evidence type="ECO:0000313" key="3">
    <source>
        <dbReference type="EMBL" id="GHB53678.1"/>
    </source>
</evidence>
<reference evidence="3 4" key="1">
    <citation type="journal article" date="2014" name="Int. J. Syst. Evol. Microbiol.">
        <title>Complete genome sequence of Corynebacterium casei LMG S-19264T (=DSM 44701T), isolated from a smear-ripened cheese.</title>
        <authorList>
            <consortium name="US DOE Joint Genome Institute (JGI-PGF)"/>
            <person name="Walter F."/>
            <person name="Albersmeier A."/>
            <person name="Kalinowski J."/>
            <person name="Ruckert C."/>
        </authorList>
    </citation>
    <scope>NUCLEOTIDE SEQUENCE [LARGE SCALE GENOMIC DNA]</scope>
    <source>
        <strain evidence="3 4">KCTC 12866</strain>
    </source>
</reference>
<organism evidence="3 4">
    <name type="scientific">Persicitalea jodogahamensis</name>
    <dbReference type="NCBI Taxonomy" id="402147"/>
    <lineage>
        <taxon>Bacteria</taxon>
        <taxon>Pseudomonadati</taxon>
        <taxon>Bacteroidota</taxon>
        <taxon>Cytophagia</taxon>
        <taxon>Cytophagales</taxon>
        <taxon>Spirosomataceae</taxon>
        <taxon>Persicitalea</taxon>
    </lineage>
</organism>
<dbReference type="Proteomes" id="UP000598271">
    <property type="component" value="Unassembled WGS sequence"/>
</dbReference>
<feature type="domain" description="Lipocalin-like" evidence="2">
    <location>
        <begin position="38"/>
        <end position="145"/>
    </location>
</feature>
<sequence length="166" mass="17790">MKTPRLISRAFTYLLIFGLISMAACKKDDDATPKDGVEGSWQVTSIKLDPAYIITGIPVPVTDFIAALALIGDTCPQNIVFEFNANKSVNVTAPDECKATKENLMNLAGIGANTTWKSENDMLILTTGSSTVSSDLAVNASTMTLITQGMLDDGKSHKITVGFKRI</sequence>
<evidence type="ECO:0000259" key="2">
    <source>
        <dbReference type="Pfam" id="PF13648"/>
    </source>
</evidence>
<dbReference type="EMBL" id="BMXF01000001">
    <property type="protein sequence ID" value="GHB53678.1"/>
    <property type="molecule type" value="Genomic_DNA"/>
</dbReference>
<dbReference type="PROSITE" id="PS51257">
    <property type="entry name" value="PROKAR_LIPOPROTEIN"/>
    <property type="match status" value="1"/>
</dbReference>
<name>A0A8J3G790_9BACT</name>
<keyword evidence="4" id="KW-1185">Reference proteome</keyword>
<dbReference type="RefSeq" id="WP_189562604.1">
    <property type="nucleotide sequence ID" value="NZ_BMXF01000001.1"/>
</dbReference>
<protein>
    <recommendedName>
        <fullName evidence="2">Lipocalin-like domain-containing protein</fullName>
    </recommendedName>
</protein>